<reference evidence="1" key="1">
    <citation type="submission" date="2018-01" db="EMBL/GenBank/DDBJ databases">
        <authorList>
            <person name="Krukenberg V."/>
        </authorList>
    </citation>
    <scope>NUCLEOTIDE SEQUENCE</scope>
    <source>
        <strain evidence="1">E20ANME2</strain>
    </source>
</reference>
<gene>
    <name evidence="1" type="ORF">C4B59_05310</name>
</gene>
<protein>
    <submittedName>
        <fullName evidence="1">Uncharacterized protein</fullName>
    </submittedName>
</protein>
<evidence type="ECO:0000313" key="1">
    <source>
        <dbReference type="EMBL" id="PXF61168.1"/>
    </source>
</evidence>
<name>A0AC61L4B1_9EURY</name>
<dbReference type="EMBL" id="PQXF01000007">
    <property type="protein sequence ID" value="PXF61168.1"/>
    <property type="molecule type" value="Genomic_DNA"/>
</dbReference>
<sequence>MGRDVFYKLKDDRLANIRNIMSWADNNGVLTEVTMLDAGVSFARIRSDKDFKTVLNLIDETAKDYFVIIFRKNMNLFGILYDELVVRDMLEIGIRGIDVDSKEYFIMIYLEKGFLDELKRNYEIEAI</sequence>
<comment type="caution">
    <text evidence="1">The sequence shown here is derived from an EMBL/GenBank/DDBJ whole genome shotgun (WGS) entry which is preliminary data.</text>
</comment>
<accession>A0AC61L4B1</accession>
<evidence type="ECO:0000313" key="2">
    <source>
        <dbReference type="Proteomes" id="UP000248329"/>
    </source>
</evidence>
<dbReference type="Proteomes" id="UP000248329">
    <property type="component" value="Unassembled WGS sequence"/>
</dbReference>
<proteinExistence type="predicted"/>
<organism evidence="1 2">
    <name type="scientific">Candidatus Methanogaster sp</name>
    <dbReference type="NCBI Taxonomy" id="3386292"/>
    <lineage>
        <taxon>Archaea</taxon>
        <taxon>Methanobacteriati</taxon>
        <taxon>Methanobacteriota</taxon>
        <taxon>Stenosarchaea group</taxon>
        <taxon>Methanomicrobia</taxon>
        <taxon>Methanosarcinales</taxon>
        <taxon>ANME-2 cluster</taxon>
        <taxon>Candidatus Methanogasteraceae</taxon>
        <taxon>Candidatus Methanogaster</taxon>
    </lineage>
</organism>